<dbReference type="InterPro" id="IPR036397">
    <property type="entry name" value="RNaseH_sf"/>
</dbReference>
<dbReference type="Gene3D" id="3.30.420.10">
    <property type="entry name" value="Ribonuclease H-like superfamily/Ribonuclease H"/>
    <property type="match status" value="1"/>
</dbReference>
<dbReference type="PROSITE" id="PS50994">
    <property type="entry name" value="INTEGRASE"/>
    <property type="match status" value="1"/>
</dbReference>
<comment type="caution">
    <text evidence="3">The sequence shown here is derived from an EMBL/GenBank/DDBJ whole genome shotgun (WGS) entry which is preliminary data.</text>
</comment>
<keyword evidence="1" id="KW-0472">Membrane</keyword>
<evidence type="ECO:0000259" key="2">
    <source>
        <dbReference type="PROSITE" id="PS50994"/>
    </source>
</evidence>
<reference evidence="3 4" key="1">
    <citation type="journal article" date="2024" name="bioRxiv">
        <title>A reference genome for Trichogramma kaykai: A tiny desert-dwelling parasitoid wasp with competing sex-ratio distorters.</title>
        <authorList>
            <person name="Culotta J."/>
            <person name="Lindsey A.R."/>
        </authorList>
    </citation>
    <scope>NUCLEOTIDE SEQUENCE [LARGE SCALE GENOMIC DNA]</scope>
    <source>
        <strain evidence="3 4">KSX58</strain>
    </source>
</reference>
<gene>
    <name evidence="3" type="ORF">TKK_005918</name>
</gene>
<dbReference type="PANTHER" id="PTHR37984:SF5">
    <property type="entry name" value="PROTEIN NYNRIN-LIKE"/>
    <property type="match status" value="1"/>
</dbReference>
<dbReference type="InterPro" id="IPR012337">
    <property type="entry name" value="RNaseH-like_sf"/>
</dbReference>
<name>A0ABD2X789_9HYME</name>
<dbReference type="SUPFAM" id="SSF53098">
    <property type="entry name" value="Ribonuclease H-like"/>
    <property type="match status" value="1"/>
</dbReference>
<feature type="transmembrane region" description="Helical" evidence="1">
    <location>
        <begin position="29"/>
        <end position="48"/>
    </location>
</feature>
<keyword evidence="1" id="KW-1133">Transmembrane helix</keyword>
<dbReference type="Proteomes" id="UP001627154">
    <property type="component" value="Unassembled WGS sequence"/>
</dbReference>
<evidence type="ECO:0000313" key="4">
    <source>
        <dbReference type="Proteomes" id="UP001627154"/>
    </source>
</evidence>
<accession>A0ABD2X789</accession>
<feature type="domain" description="Integrase catalytic" evidence="2">
    <location>
        <begin position="30"/>
        <end position="190"/>
    </location>
</feature>
<sequence length="304" mass="34549">MKRVIGAVAEVVTAPLIAAAGLSDCWAGWLLGCPTVGLLGCWAVRLLARRLGAVGFRLLGDHCRLSLAFISTATGQNALEFIKLVKQVLETDRIETILADQYPGINSKEFKQFLEENNIKLIYTAVNAPFSNGLNERFNQTFVNKMRCKMNEGREKKAWTTIARECVKKYNSTEHSVTGFAPKYLLDGTDISILPKEFKKLTNSDKWIKDRETALKNSIKSHEYNKTVFDKNRKQYEFKKGEFVFVENGNKLNRRKMDELRIGPFKVEERTSNSIYKINIGKKNQETALYHVTKLIPATQEEAT</sequence>
<dbReference type="EMBL" id="JBJJXI010000050">
    <property type="protein sequence ID" value="KAL3400773.1"/>
    <property type="molecule type" value="Genomic_DNA"/>
</dbReference>
<dbReference type="PANTHER" id="PTHR37984">
    <property type="entry name" value="PROTEIN CBG26694"/>
    <property type="match status" value="1"/>
</dbReference>
<organism evidence="3 4">
    <name type="scientific">Trichogramma kaykai</name>
    <dbReference type="NCBI Taxonomy" id="54128"/>
    <lineage>
        <taxon>Eukaryota</taxon>
        <taxon>Metazoa</taxon>
        <taxon>Ecdysozoa</taxon>
        <taxon>Arthropoda</taxon>
        <taxon>Hexapoda</taxon>
        <taxon>Insecta</taxon>
        <taxon>Pterygota</taxon>
        <taxon>Neoptera</taxon>
        <taxon>Endopterygota</taxon>
        <taxon>Hymenoptera</taxon>
        <taxon>Apocrita</taxon>
        <taxon>Proctotrupomorpha</taxon>
        <taxon>Chalcidoidea</taxon>
        <taxon>Trichogrammatidae</taxon>
        <taxon>Trichogramma</taxon>
    </lineage>
</organism>
<dbReference type="AlphaFoldDB" id="A0ABD2X789"/>
<protein>
    <recommendedName>
        <fullName evidence="2">Integrase catalytic domain-containing protein</fullName>
    </recommendedName>
</protein>
<keyword evidence="1" id="KW-0812">Transmembrane</keyword>
<evidence type="ECO:0000313" key="3">
    <source>
        <dbReference type="EMBL" id="KAL3400773.1"/>
    </source>
</evidence>
<evidence type="ECO:0000256" key="1">
    <source>
        <dbReference type="SAM" id="Phobius"/>
    </source>
</evidence>
<proteinExistence type="predicted"/>
<keyword evidence="4" id="KW-1185">Reference proteome</keyword>
<dbReference type="InterPro" id="IPR050951">
    <property type="entry name" value="Retrovirus_Pol_polyprotein"/>
</dbReference>
<dbReference type="InterPro" id="IPR001584">
    <property type="entry name" value="Integrase_cat-core"/>
</dbReference>